<accession>A0A1D6F627</accession>
<proteinExistence type="predicted"/>
<dbReference type="EMBL" id="CM007648">
    <property type="protein sequence ID" value="ONM26742.1"/>
    <property type="molecule type" value="Genomic_DNA"/>
</dbReference>
<name>A0A1D6F627_MAIZE</name>
<protein>
    <submittedName>
        <fullName evidence="2">Uncharacterized protein</fullName>
    </submittedName>
</protein>
<evidence type="ECO:0000313" key="2">
    <source>
        <dbReference type="EMBL" id="ONM26742.1"/>
    </source>
</evidence>
<dbReference type="EMBL" id="CM007648">
    <property type="protein sequence ID" value="ONM26734.1"/>
    <property type="molecule type" value="Genomic_DNA"/>
</dbReference>
<dbReference type="EMBL" id="CM007648">
    <property type="protein sequence ID" value="ONM26724.1"/>
    <property type="molecule type" value="Genomic_DNA"/>
</dbReference>
<organism evidence="2">
    <name type="scientific">Zea mays</name>
    <name type="common">Maize</name>
    <dbReference type="NCBI Taxonomy" id="4577"/>
    <lineage>
        <taxon>Eukaryota</taxon>
        <taxon>Viridiplantae</taxon>
        <taxon>Streptophyta</taxon>
        <taxon>Embryophyta</taxon>
        <taxon>Tracheophyta</taxon>
        <taxon>Spermatophyta</taxon>
        <taxon>Magnoliopsida</taxon>
        <taxon>Liliopsida</taxon>
        <taxon>Poales</taxon>
        <taxon>Poaceae</taxon>
        <taxon>PACMAD clade</taxon>
        <taxon>Panicoideae</taxon>
        <taxon>Andropogonodae</taxon>
        <taxon>Andropogoneae</taxon>
        <taxon>Tripsacinae</taxon>
        <taxon>Zea</taxon>
    </lineage>
</organism>
<dbReference type="EMBL" id="CM007648">
    <property type="protein sequence ID" value="ONM26721.1"/>
    <property type="molecule type" value="Genomic_DNA"/>
</dbReference>
<dbReference type="AlphaFoldDB" id="A0A1D6F627"/>
<sequence length="93" mass="10267">MSELAAPTDPPFPQHCRTPWPEFSDPRPPRLPPSPTRHYRAPPPGPRLHRGSPGPPPRHQPMGACIRLSHHVPMLFSSSHGSCSSIDSLFLPL</sequence>
<feature type="compositionally biased region" description="Pro residues" evidence="1">
    <location>
        <begin position="29"/>
        <end position="46"/>
    </location>
</feature>
<feature type="region of interest" description="Disordered" evidence="1">
    <location>
        <begin position="1"/>
        <end position="63"/>
    </location>
</feature>
<dbReference type="EMBL" id="CM007648">
    <property type="protein sequence ID" value="ONM26743.1"/>
    <property type="molecule type" value="Genomic_DNA"/>
</dbReference>
<dbReference type="EMBL" id="CM007648">
    <property type="protein sequence ID" value="ONM26746.1"/>
    <property type="molecule type" value="Genomic_DNA"/>
</dbReference>
<reference evidence="2" key="1">
    <citation type="submission" date="2015-12" db="EMBL/GenBank/DDBJ databases">
        <title>Update maize B73 reference genome by single molecule sequencing technologies.</title>
        <authorList>
            <consortium name="Maize Genome Sequencing Project"/>
            <person name="Ware D."/>
        </authorList>
    </citation>
    <scope>NUCLEOTIDE SEQUENCE [LARGE SCALE GENOMIC DNA]</scope>
    <source>
        <tissue evidence="2">Seedling</tissue>
    </source>
</reference>
<dbReference type="EMBL" id="CM007648">
    <property type="protein sequence ID" value="ONM26739.1"/>
    <property type="molecule type" value="Genomic_DNA"/>
</dbReference>
<dbReference type="EMBL" id="CM007648">
    <property type="protein sequence ID" value="ONM26722.1"/>
    <property type="molecule type" value="Genomic_DNA"/>
</dbReference>
<evidence type="ECO:0000256" key="1">
    <source>
        <dbReference type="SAM" id="MobiDB-lite"/>
    </source>
</evidence>
<gene>
    <name evidence="2" type="ORF">ZEAMMB73_Zm00001d007401</name>
</gene>
<dbReference type="EMBL" id="CM007648">
    <property type="protein sequence ID" value="ONM26730.1"/>
    <property type="molecule type" value="Genomic_DNA"/>
</dbReference>